<gene>
    <name evidence="7" type="ORF">C2E20_6576</name>
</gene>
<evidence type="ECO:0000256" key="4">
    <source>
        <dbReference type="ARBA" id="ARBA00022989"/>
    </source>
</evidence>
<evidence type="ECO:0000256" key="3">
    <source>
        <dbReference type="ARBA" id="ARBA00022692"/>
    </source>
</evidence>
<dbReference type="SUPFAM" id="SSF52266">
    <property type="entry name" value="SGNH hydrolase"/>
    <property type="match status" value="2"/>
</dbReference>
<name>A0A2P6V735_9CHLO</name>
<sequence>MAQLAQLGRLVLSPFTASASWYNRTAQSHPFTVGVVTTGVKTSAADIFAQKVVEGREDFDYTRHAAFCAFGFTYLGGFQYWLYNVKFTQWCGALTRTFGHKATAPIKTFIDQGIHHPLLYFPTFFAIKAGVSGQPLSSAVDKYQSEIWDSLKALWMVWVPAQFVNFAFVPRHLRIPYVAAVSFGWTVILSVMQGKFDAAIAQRKAVVGVAGAGGGAAGAVAVAQAAAEAAAGGAAKAPAAPSLLPAAAAAVVQQQAATPAAAAAGSGSATSTHLVRGLPTSPLVAAAVAEAPRQQAAAVKDALWPGPDSGGSIGALPQLMTWPSSAATFAFENATWLAVEMDGSLEGLPQASQQFRQAFGSFPRSRILFELDGEPAGGLTLGGNSSVQTWRKEGLGPGPHQLRATKVSHTRFGAAWLRGIRLSPGGHLLLPPPSPGSASGRRVLFVGDSITLGSGAGGVPTCSGNPLADTNSELAFGPLLAQRYGADFQLLAWGGAPMVKHTNSRNPHWTEEQKDLALPGMIRLLRRTNAHDPAPTYRAADWEPQVVVLAAGINDFFGTAVGTDDASPHFLRVQPGPAGPGTMAEWVDGYEALVREIRGIYPGAAVITMAWPLEVPLAGLHPLERVIPYLQFLAGAASRLQQAAIPNTFFLQLDGTEFAATDHCAMHPAGRIHGQAPLPAMMGWMEKWPSQPGRGARRNPCTAAAAASRVLLAATALLAILSSSRLTSVDAANTDPRVRLDGRFVPGPDDGATGGLPQLMTWPSSAATLAFSGAASVTVVLDGRLEALPSPDREYSELFRVGVFPTCAFQFEVDGVLVGSNQTTPGQPVLTWTHEGLSAGEHTLTVHKVSEPRAGAAWLQTVGLPPGGRFLPPPPSRGARTGRRLLFLGDSYTVGAGNVGPPGCRSPHRLTSATDSLQSYGPLVARHYQANFQHLAWSGAGLAVWPKERLPELQPAQARKASPRMFELLSRSDALDPDSRHNDSSWQPQVVVMAGGTNDFHEWTLSDDKKVQPFRNAPPTLQLWLAEFEALVRDIRATHPAAALVVMTWPLEVQLQLYTRPLHAKTLPQTAFYLQYMAAAATRLQQAALPNTFFLQLDGAAMNGSAFCLAHPDAAAHAAAARQLVRFIDGAVPAFAA</sequence>
<feature type="domain" description="SGNH hydrolase-type esterase" evidence="6">
    <location>
        <begin position="887"/>
        <end position="1118"/>
    </location>
</feature>
<dbReference type="EMBL" id="LHPF02000023">
    <property type="protein sequence ID" value="PSC69893.1"/>
    <property type="molecule type" value="Genomic_DNA"/>
</dbReference>
<evidence type="ECO:0000259" key="6">
    <source>
        <dbReference type="Pfam" id="PF13472"/>
    </source>
</evidence>
<accession>A0A2P6V735</accession>
<dbReference type="Gene3D" id="3.40.50.1110">
    <property type="entry name" value="SGNH hydrolase"/>
    <property type="match status" value="2"/>
</dbReference>
<dbReference type="OrthoDB" id="5345392at2759"/>
<dbReference type="Pfam" id="PF04117">
    <property type="entry name" value="Mpv17_PMP22"/>
    <property type="match status" value="1"/>
</dbReference>
<evidence type="ECO:0000313" key="8">
    <source>
        <dbReference type="Proteomes" id="UP000239649"/>
    </source>
</evidence>
<dbReference type="GO" id="GO:0005737">
    <property type="term" value="C:cytoplasm"/>
    <property type="evidence" value="ECO:0007669"/>
    <property type="project" value="TreeGrafter"/>
</dbReference>
<dbReference type="STRING" id="554055.A0A2P6V735"/>
<evidence type="ECO:0000313" key="7">
    <source>
        <dbReference type="EMBL" id="PSC69893.1"/>
    </source>
</evidence>
<dbReference type="PANTHER" id="PTHR11266">
    <property type="entry name" value="PEROXISOMAL MEMBRANE PROTEIN 2, PXMP2 MPV17"/>
    <property type="match status" value="1"/>
</dbReference>
<keyword evidence="4" id="KW-1133">Transmembrane helix</keyword>
<dbReference type="AlphaFoldDB" id="A0A2P6V735"/>
<evidence type="ECO:0000256" key="5">
    <source>
        <dbReference type="ARBA" id="ARBA00023136"/>
    </source>
</evidence>
<keyword evidence="8" id="KW-1185">Reference proteome</keyword>
<protein>
    <submittedName>
        <fullName evidence="7">Peroxisomal membrane family</fullName>
    </submittedName>
</protein>
<dbReference type="PANTHER" id="PTHR11266:SF21">
    <property type="entry name" value="ACT DOMAIN-CONTAINING PROTEIN"/>
    <property type="match status" value="1"/>
</dbReference>
<dbReference type="InterPro" id="IPR007248">
    <property type="entry name" value="Mpv17_PMP22"/>
</dbReference>
<reference evidence="7 8" key="1">
    <citation type="journal article" date="2018" name="Plant J.">
        <title>Genome sequences of Chlorella sorokiniana UTEX 1602 and Micractinium conductrix SAG 241.80: implications to maltose excretion by a green alga.</title>
        <authorList>
            <person name="Arriola M.B."/>
            <person name="Velmurugan N."/>
            <person name="Zhang Y."/>
            <person name="Plunkett M.H."/>
            <person name="Hondzo H."/>
            <person name="Barney B.M."/>
        </authorList>
    </citation>
    <scope>NUCLEOTIDE SEQUENCE [LARGE SCALE GENOMIC DNA]</scope>
    <source>
        <strain evidence="7 8">SAG 241.80</strain>
    </source>
</reference>
<dbReference type="Pfam" id="PF13472">
    <property type="entry name" value="Lipase_GDSL_2"/>
    <property type="match status" value="2"/>
</dbReference>
<feature type="domain" description="SGNH hydrolase-type esterase" evidence="6">
    <location>
        <begin position="445"/>
        <end position="629"/>
    </location>
</feature>
<proteinExistence type="inferred from homology"/>
<organism evidence="7 8">
    <name type="scientific">Micractinium conductrix</name>
    <dbReference type="NCBI Taxonomy" id="554055"/>
    <lineage>
        <taxon>Eukaryota</taxon>
        <taxon>Viridiplantae</taxon>
        <taxon>Chlorophyta</taxon>
        <taxon>core chlorophytes</taxon>
        <taxon>Trebouxiophyceae</taxon>
        <taxon>Chlorellales</taxon>
        <taxon>Chlorellaceae</taxon>
        <taxon>Chlorella clade</taxon>
        <taxon>Micractinium</taxon>
    </lineage>
</organism>
<comment type="similarity">
    <text evidence="2">Belongs to the peroxisomal membrane protein PXMP2/4 family.</text>
</comment>
<dbReference type="Gene3D" id="2.60.120.260">
    <property type="entry name" value="Galactose-binding domain-like"/>
    <property type="match status" value="1"/>
</dbReference>
<evidence type="ECO:0000256" key="2">
    <source>
        <dbReference type="ARBA" id="ARBA00006824"/>
    </source>
</evidence>
<keyword evidence="3" id="KW-0812">Transmembrane</keyword>
<evidence type="ECO:0000256" key="1">
    <source>
        <dbReference type="ARBA" id="ARBA00004141"/>
    </source>
</evidence>
<dbReference type="InterPro" id="IPR036514">
    <property type="entry name" value="SGNH_hydro_sf"/>
</dbReference>
<keyword evidence="5" id="KW-0472">Membrane</keyword>
<comment type="caution">
    <text evidence="7">The sequence shown here is derived from an EMBL/GenBank/DDBJ whole genome shotgun (WGS) entry which is preliminary data.</text>
</comment>
<comment type="subcellular location">
    <subcellularLocation>
        <location evidence="1">Membrane</location>
        <topology evidence="1">Multi-pass membrane protein</topology>
    </subcellularLocation>
</comment>
<dbReference type="Proteomes" id="UP000239649">
    <property type="component" value="Unassembled WGS sequence"/>
</dbReference>
<dbReference type="InterPro" id="IPR013830">
    <property type="entry name" value="SGNH_hydro"/>
</dbReference>
<dbReference type="GO" id="GO:0016020">
    <property type="term" value="C:membrane"/>
    <property type="evidence" value="ECO:0007669"/>
    <property type="project" value="UniProtKB-SubCell"/>
</dbReference>